<reference evidence="1" key="1">
    <citation type="submission" date="2022-04" db="EMBL/GenBank/DDBJ databases">
        <title>Genome of the entomopathogenic fungus Entomophthora muscae.</title>
        <authorList>
            <person name="Elya C."/>
            <person name="Lovett B.R."/>
            <person name="Lee E."/>
            <person name="Macias A.M."/>
            <person name="Hajek A.E."/>
            <person name="De Bivort B.L."/>
            <person name="Kasson M.T."/>
            <person name="De Fine Licht H.H."/>
            <person name="Stajich J.E."/>
        </authorList>
    </citation>
    <scope>NUCLEOTIDE SEQUENCE</scope>
    <source>
        <strain evidence="1">Berkeley</strain>
    </source>
</reference>
<dbReference type="Proteomes" id="UP001165960">
    <property type="component" value="Unassembled WGS sequence"/>
</dbReference>
<protein>
    <submittedName>
        <fullName evidence="1">Uncharacterized protein</fullName>
    </submittedName>
</protein>
<name>A0ACC2SV60_9FUNG</name>
<evidence type="ECO:0000313" key="2">
    <source>
        <dbReference type="Proteomes" id="UP001165960"/>
    </source>
</evidence>
<proteinExistence type="predicted"/>
<organism evidence="1 2">
    <name type="scientific">Entomophthora muscae</name>
    <dbReference type="NCBI Taxonomy" id="34485"/>
    <lineage>
        <taxon>Eukaryota</taxon>
        <taxon>Fungi</taxon>
        <taxon>Fungi incertae sedis</taxon>
        <taxon>Zoopagomycota</taxon>
        <taxon>Entomophthoromycotina</taxon>
        <taxon>Entomophthoromycetes</taxon>
        <taxon>Entomophthorales</taxon>
        <taxon>Entomophthoraceae</taxon>
        <taxon>Entomophthora</taxon>
    </lineage>
</organism>
<sequence length="241" mass="27996">MFILFCSCFSLVVNSQLSPPPFKDWTREPITYSAGCRDPNRSRALELLNKGPLEYLKSIESEDLGLWIGQAGLFNRVHAEMEELYGPPTKNHLNAIHKLTQKKYIVYGFRHMPAVKISQPISCFFNEKCTLKTYYNDGRWISAYKRVYINPARKRATSKGIYPRYKAINNTYAITLFEPGFITLEFTPIVWGIWLRFPLFKGSMTYSRNYMCGGMYFFPKVNDTPNGFIAPRIQPFIDDIF</sequence>
<accession>A0ACC2SV60</accession>
<dbReference type="EMBL" id="QTSX02004304">
    <property type="protein sequence ID" value="KAJ9066163.1"/>
    <property type="molecule type" value="Genomic_DNA"/>
</dbReference>
<keyword evidence="2" id="KW-1185">Reference proteome</keyword>
<gene>
    <name evidence="1" type="ORF">DSO57_1012354</name>
</gene>
<comment type="caution">
    <text evidence="1">The sequence shown here is derived from an EMBL/GenBank/DDBJ whole genome shotgun (WGS) entry which is preliminary data.</text>
</comment>
<evidence type="ECO:0000313" key="1">
    <source>
        <dbReference type="EMBL" id="KAJ9066163.1"/>
    </source>
</evidence>